<evidence type="ECO:0000259" key="8">
    <source>
        <dbReference type="Pfam" id="PF02687"/>
    </source>
</evidence>
<evidence type="ECO:0000256" key="5">
    <source>
        <dbReference type="ARBA" id="ARBA00023136"/>
    </source>
</evidence>
<sequence>MLSPLRYVISINNRSKLTIFTIAIVIMFVTSTLIIVYSFEISNKALVDRFESKYYIVESDSNLLDSRVSVSIHNATEIWLASAKINNQSTYIFAVVDPMHLLGYGFQPELNHIIPGKELNIKDHANVTFLGLSMNMSVDKSKSLKFFPEYWAVVNRTYFKEQNPNFLIVTHKVSAQGYSVLPMTALTQFYEKTAEDVTFDLMLIDMITIVVIYLFINALLSAEIRDSVKKIAIMRAIGSTKKNIGGIYLLRALYIGSVGMVIGFALGVILSYFLAAVIPLSGMLTYFTISVPHIVFIVDILISTVGSFFAALIPVSRAIKIKIVPGMKGVYR</sequence>
<dbReference type="PANTHER" id="PTHR30572:SF4">
    <property type="entry name" value="ABC TRANSPORTER PERMEASE YTRF"/>
    <property type="match status" value="1"/>
</dbReference>
<keyword evidence="4 7" id="KW-1133">Transmembrane helix</keyword>
<comment type="subcellular location">
    <subcellularLocation>
        <location evidence="1">Cell membrane</location>
        <topology evidence="1">Multi-pass membrane protein</topology>
    </subcellularLocation>
</comment>
<feature type="transmembrane region" description="Helical" evidence="7">
    <location>
        <begin position="252"/>
        <end position="274"/>
    </location>
</feature>
<protein>
    <submittedName>
        <fullName evidence="9">Probable ABC transporter</fullName>
    </submittedName>
</protein>
<dbReference type="EMBL" id="DQ118403">
    <property type="protein sequence ID" value="AAZ32445.1"/>
    <property type="molecule type" value="Genomic_DNA"/>
</dbReference>
<comment type="similarity">
    <text evidence="6">Belongs to the ABC-4 integral membrane protein family.</text>
</comment>
<evidence type="ECO:0000256" key="7">
    <source>
        <dbReference type="SAM" id="Phobius"/>
    </source>
</evidence>
<feature type="transmembrane region" description="Helical" evidence="7">
    <location>
        <begin position="294"/>
        <end position="313"/>
    </location>
</feature>
<keyword evidence="2" id="KW-1003">Cell membrane</keyword>
<evidence type="ECO:0000256" key="1">
    <source>
        <dbReference type="ARBA" id="ARBA00004651"/>
    </source>
</evidence>
<evidence type="ECO:0000256" key="2">
    <source>
        <dbReference type="ARBA" id="ARBA00022475"/>
    </source>
</evidence>
<evidence type="ECO:0000256" key="3">
    <source>
        <dbReference type="ARBA" id="ARBA00022692"/>
    </source>
</evidence>
<keyword evidence="5 7" id="KW-0472">Membrane</keyword>
<dbReference type="AlphaFoldDB" id="Q3SAD7"/>
<keyword evidence="3 7" id="KW-0812">Transmembrane</keyword>
<organism evidence="9">
    <name type="scientific">uncultured euryarchaeote Alv-FOS1</name>
    <dbReference type="NCBI Taxonomy" id="337892"/>
    <lineage>
        <taxon>Archaea</taxon>
        <taxon>Methanobacteriati</taxon>
        <taxon>Methanobacteriota</taxon>
        <taxon>environmental samples</taxon>
    </lineage>
</organism>
<dbReference type="PANTHER" id="PTHR30572">
    <property type="entry name" value="MEMBRANE COMPONENT OF TRANSPORTER-RELATED"/>
    <property type="match status" value="1"/>
</dbReference>
<dbReference type="Pfam" id="PF02687">
    <property type="entry name" value="FtsX"/>
    <property type="match status" value="1"/>
</dbReference>
<name>Q3SAD7_9EURY</name>
<feature type="transmembrane region" description="Helical" evidence="7">
    <location>
        <begin position="201"/>
        <end position="220"/>
    </location>
</feature>
<dbReference type="GO" id="GO:0005886">
    <property type="term" value="C:plasma membrane"/>
    <property type="evidence" value="ECO:0007669"/>
    <property type="project" value="UniProtKB-SubCell"/>
</dbReference>
<reference evidence="9" key="1">
    <citation type="submission" date="2005-07" db="EMBL/GenBank/DDBJ databases">
        <title>A hyperthermophilic lifestyle for uncultured Archaea of the DHVE2 lineage: evidence from environmental genomics.</title>
        <authorList>
            <person name="Moussard H."/>
            <person name="Hennecke G."/>
            <person name="Moreira D."/>
            <person name="Jouffe V."/>
            <person name="Lopez-Garcia P."/>
            <person name="Jeanthon C."/>
        </authorList>
    </citation>
    <scope>NUCLEOTIDE SEQUENCE</scope>
</reference>
<dbReference type="GO" id="GO:0022857">
    <property type="term" value="F:transmembrane transporter activity"/>
    <property type="evidence" value="ECO:0007669"/>
    <property type="project" value="TreeGrafter"/>
</dbReference>
<evidence type="ECO:0000256" key="6">
    <source>
        <dbReference type="ARBA" id="ARBA00038076"/>
    </source>
</evidence>
<evidence type="ECO:0000256" key="4">
    <source>
        <dbReference type="ARBA" id="ARBA00022989"/>
    </source>
</evidence>
<evidence type="ECO:0000313" key="9">
    <source>
        <dbReference type="EMBL" id="AAZ32445.1"/>
    </source>
</evidence>
<proteinExistence type="inferred from homology"/>
<accession>Q3SAD7</accession>
<dbReference type="InterPro" id="IPR050250">
    <property type="entry name" value="Macrolide_Exporter_MacB"/>
</dbReference>
<feature type="transmembrane region" description="Helical" evidence="7">
    <location>
        <begin position="20"/>
        <end position="39"/>
    </location>
</feature>
<feature type="domain" description="ABC3 transporter permease C-terminal" evidence="8">
    <location>
        <begin position="207"/>
        <end position="322"/>
    </location>
</feature>
<dbReference type="InterPro" id="IPR003838">
    <property type="entry name" value="ABC3_permease_C"/>
</dbReference>